<dbReference type="PANTHER" id="PTHR43685:SF2">
    <property type="entry name" value="GLYCOSYLTRANSFERASE 2-LIKE DOMAIN-CONTAINING PROTEIN"/>
    <property type="match status" value="1"/>
</dbReference>
<dbReference type="SUPFAM" id="SSF53448">
    <property type="entry name" value="Nucleotide-diphospho-sugar transferases"/>
    <property type="match status" value="1"/>
</dbReference>
<dbReference type="Proteomes" id="UP000006251">
    <property type="component" value="Unassembled WGS sequence"/>
</dbReference>
<dbReference type="Gene3D" id="3.90.550.10">
    <property type="entry name" value="Spore Coat Polysaccharide Biosynthesis Protein SpsA, Chain A"/>
    <property type="match status" value="1"/>
</dbReference>
<evidence type="ECO:0000313" key="2">
    <source>
        <dbReference type="EMBL" id="GAC27054.1"/>
    </source>
</evidence>
<dbReference type="RefSeq" id="WP_006008237.1">
    <property type="nucleotide sequence ID" value="NZ_AUAV01000013.1"/>
</dbReference>
<sequence>MNKIQFSVVIPLYNKIDSVTKTLESISAQRYAAAEIIVVDDGSSDGSAEKVRELNMPNLRIVEQTNQGVSAARNLGVSLASFPYIAFLDADDQWSPFFLAEMHNLILRFPEQSFFASHYQKVVKQDIYIDPKLAIKNVSPTGCILENYFAVASNGDLPFMVSSCVITSYLFDQLGGFPIGESMGEDQELFCRVALQSQIVFSPLVLLLYHTDAENRACDRHIPQRILPFAARLLEKTLTPSIDTELKRDILRYCGAHVCHLVRLNIRAGDFIVAKRLLKMDVCKLKPMHKLVFYLWTELCICHSLINGLFKWIRRSFNINSKS</sequence>
<dbReference type="InterPro" id="IPR050834">
    <property type="entry name" value="Glycosyltransf_2"/>
</dbReference>
<dbReference type="STRING" id="1121922.GCA_000428905_02513"/>
<keyword evidence="3" id="KW-1185">Reference proteome</keyword>
<dbReference type="EMBL" id="BAEQ01000004">
    <property type="protein sequence ID" value="GAC27054.1"/>
    <property type="molecule type" value="Genomic_DNA"/>
</dbReference>
<evidence type="ECO:0000259" key="1">
    <source>
        <dbReference type="Pfam" id="PF00535"/>
    </source>
</evidence>
<gene>
    <name evidence="2" type="ORF">GPAL_0173</name>
</gene>
<feature type="domain" description="Glycosyltransferase 2-like" evidence="1">
    <location>
        <begin position="7"/>
        <end position="126"/>
    </location>
</feature>
<comment type="caution">
    <text evidence="2">The sequence shown here is derived from an EMBL/GenBank/DDBJ whole genome shotgun (WGS) entry which is preliminary data.</text>
</comment>
<dbReference type="InterPro" id="IPR001173">
    <property type="entry name" value="Glyco_trans_2-like"/>
</dbReference>
<dbReference type="OrthoDB" id="9802649at2"/>
<dbReference type="Pfam" id="PF00535">
    <property type="entry name" value="Glycos_transf_2"/>
    <property type="match status" value="1"/>
</dbReference>
<dbReference type="CDD" id="cd00761">
    <property type="entry name" value="Glyco_tranf_GTA_type"/>
    <property type="match status" value="1"/>
</dbReference>
<evidence type="ECO:0000313" key="3">
    <source>
        <dbReference type="Proteomes" id="UP000006251"/>
    </source>
</evidence>
<reference evidence="3" key="1">
    <citation type="journal article" date="2014" name="Environ. Microbiol.">
        <title>Comparative genomics of the marine bacterial genus Glaciecola reveals the high degree of genomic diversity and genomic characteristic for cold adaptation.</title>
        <authorList>
            <person name="Qin Q.L."/>
            <person name="Xie B.B."/>
            <person name="Yu Y."/>
            <person name="Shu Y.L."/>
            <person name="Rong J.C."/>
            <person name="Zhang Y.J."/>
            <person name="Zhao D.L."/>
            <person name="Chen X.L."/>
            <person name="Zhang X.Y."/>
            <person name="Chen B."/>
            <person name="Zhou B.C."/>
            <person name="Zhang Y.Z."/>
        </authorList>
    </citation>
    <scope>NUCLEOTIDE SEQUENCE [LARGE SCALE GENOMIC DNA]</scope>
    <source>
        <strain evidence="3">ACAM 615</strain>
    </source>
</reference>
<dbReference type="GO" id="GO:0016740">
    <property type="term" value="F:transferase activity"/>
    <property type="evidence" value="ECO:0007669"/>
    <property type="project" value="UniProtKB-KW"/>
</dbReference>
<proteinExistence type="predicted"/>
<protein>
    <submittedName>
        <fullName evidence="2">Glycosyl transferase, group 2 family protein</fullName>
    </submittedName>
</protein>
<name>K6Y2J8_9ALTE</name>
<keyword evidence="2" id="KW-0808">Transferase</keyword>
<organism evidence="2 3">
    <name type="scientific">Brumicola pallidula DSM 14239 = ACAM 615</name>
    <dbReference type="NCBI Taxonomy" id="1121922"/>
    <lineage>
        <taxon>Bacteria</taxon>
        <taxon>Pseudomonadati</taxon>
        <taxon>Pseudomonadota</taxon>
        <taxon>Gammaproteobacteria</taxon>
        <taxon>Alteromonadales</taxon>
        <taxon>Alteromonadaceae</taxon>
        <taxon>Brumicola</taxon>
    </lineage>
</organism>
<dbReference type="PANTHER" id="PTHR43685">
    <property type="entry name" value="GLYCOSYLTRANSFERASE"/>
    <property type="match status" value="1"/>
</dbReference>
<accession>K6Y2J8</accession>
<dbReference type="AlphaFoldDB" id="K6Y2J8"/>
<dbReference type="InterPro" id="IPR029044">
    <property type="entry name" value="Nucleotide-diphossugar_trans"/>
</dbReference>